<comment type="caution">
    <text evidence="9">The sequence shown here is derived from an EMBL/GenBank/DDBJ whole genome shotgun (WGS) entry which is preliminary data.</text>
</comment>
<keyword evidence="5" id="KW-0547">Nucleotide-binding</keyword>
<dbReference type="PANTHER" id="PTHR43297:SF2">
    <property type="entry name" value="DIPEPTIDE TRANSPORT ATP-BINDING PROTEIN DPPD"/>
    <property type="match status" value="1"/>
</dbReference>
<dbReference type="SMART" id="SM00382">
    <property type="entry name" value="AAA"/>
    <property type="match status" value="2"/>
</dbReference>
<comment type="subcellular location">
    <subcellularLocation>
        <location evidence="1">Cell membrane</location>
        <topology evidence="1">Peripheral membrane protein</topology>
    </subcellularLocation>
</comment>
<evidence type="ECO:0000256" key="1">
    <source>
        <dbReference type="ARBA" id="ARBA00004202"/>
    </source>
</evidence>
<protein>
    <submittedName>
        <fullName evidence="9">ABC transporter ATP-binding protein</fullName>
    </submittedName>
</protein>
<keyword evidence="7" id="KW-0472">Membrane</keyword>
<dbReference type="Pfam" id="PF08352">
    <property type="entry name" value="oligo_HPY"/>
    <property type="match status" value="2"/>
</dbReference>
<dbReference type="FunFam" id="3.40.50.300:FF:000016">
    <property type="entry name" value="Oligopeptide ABC transporter ATP-binding component"/>
    <property type="match status" value="1"/>
</dbReference>
<dbReference type="EMBL" id="BLAF01000004">
    <property type="protein sequence ID" value="GES17171.1"/>
    <property type="molecule type" value="Genomic_DNA"/>
</dbReference>
<feature type="domain" description="ABC transporter" evidence="8">
    <location>
        <begin position="356"/>
        <end position="594"/>
    </location>
</feature>
<evidence type="ECO:0000259" key="8">
    <source>
        <dbReference type="PROSITE" id="PS50893"/>
    </source>
</evidence>
<keyword evidence="10" id="KW-1185">Reference proteome</keyword>
<dbReference type="InterPro" id="IPR050388">
    <property type="entry name" value="ABC_Ni/Peptide_Import"/>
</dbReference>
<dbReference type="InterPro" id="IPR027417">
    <property type="entry name" value="P-loop_NTPase"/>
</dbReference>
<accession>A0A5M3XCC9</accession>
<dbReference type="NCBIfam" id="NF008453">
    <property type="entry name" value="PRK11308.1"/>
    <property type="match status" value="2"/>
</dbReference>
<feature type="domain" description="ABC transporter" evidence="8">
    <location>
        <begin position="15"/>
        <end position="265"/>
    </location>
</feature>
<dbReference type="NCBIfam" id="TIGR01727">
    <property type="entry name" value="oligo_HPY"/>
    <property type="match status" value="1"/>
</dbReference>
<evidence type="ECO:0000256" key="5">
    <source>
        <dbReference type="ARBA" id="ARBA00022741"/>
    </source>
</evidence>
<dbReference type="InterPro" id="IPR003439">
    <property type="entry name" value="ABC_transporter-like_ATP-bd"/>
</dbReference>
<comment type="similarity">
    <text evidence="2">Belongs to the ABC transporter superfamily.</text>
</comment>
<reference evidence="9 10" key="1">
    <citation type="submission" date="2019-10" db="EMBL/GenBank/DDBJ databases">
        <title>Whole genome shotgun sequence of Acrocarpospora pleiomorpha NBRC 16267.</title>
        <authorList>
            <person name="Ichikawa N."/>
            <person name="Kimura A."/>
            <person name="Kitahashi Y."/>
            <person name="Komaki H."/>
            <person name="Oguchi A."/>
        </authorList>
    </citation>
    <scope>NUCLEOTIDE SEQUENCE [LARGE SCALE GENOMIC DNA]</scope>
    <source>
        <strain evidence="9 10">NBRC 16267</strain>
    </source>
</reference>
<evidence type="ECO:0000256" key="7">
    <source>
        <dbReference type="ARBA" id="ARBA00023136"/>
    </source>
</evidence>
<dbReference type="CDD" id="cd03257">
    <property type="entry name" value="ABC_NikE_OppD_transporters"/>
    <property type="match status" value="2"/>
</dbReference>
<evidence type="ECO:0000256" key="2">
    <source>
        <dbReference type="ARBA" id="ARBA00005417"/>
    </source>
</evidence>
<dbReference type="GO" id="GO:0005524">
    <property type="term" value="F:ATP binding"/>
    <property type="evidence" value="ECO:0007669"/>
    <property type="project" value="UniProtKB-KW"/>
</dbReference>
<gene>
    <name evidence="9" type="ORF">Aple_000660</name>
</gene>
<evidence type="ECO:0000313" key="10">
    <source>
        <dbReference type="Proteomes" id="UP000377595"/>
    </source>
</evidence>
<keyword evidence="6 9" id="KW-0067">ATP-binding</keyword>
<proteinExistence type="inferred from homology"/>
<dbReference type="PANTHER" id="PTHR43297">
    <property type="entry name" value="OLIGOPEPTIDE TRANSPORT ATP-BINDING PROTEIN APPD"/>
    <property type="match status" value="1"/>
</dbReference>
<dbReference type="GO" id="GO:0015833">
    <property type="term" value="P:peptide transport"/>
    <property type="evidence" value="ECO:0007669"/>
    <property type="project" value="InterPro"/>
</dbReference>
<dbReference type="PROSITE" id="PS50893">
    <property type="entry name" value="ABC_TRANSPORTER_2"/>
    <property type="match status" value="2"/>
</dbReference>
<dbReference type="Gene3D" id="3.40.50.300">
    <property type="entry name" value="P-loop containing nucleotide triphosphate hydrolases"/>
    <property type="match status" value="2"/>
</dbReference>
<dbReference type="Pfam" id="PF00005">
    <property type="entry name" value="ABC_tran"/>
    <property type="match status" value="2"/>
</dbReference>
<evidence type="ECO:0000256" key="3">
    <source>
        <dbReference type="ARBA" id="ARBA00022448"/>
    </source>
</evidence>
<keyword evidence="4" id="KW-1003">Cell membrane</keyword>
<evidence type="ECO:0000256" key="4">
    <source>
        <dbReference type="ARBA" id="ARBA00022475"/>
    </source>
</evidence>
<name>A0A5M3XCC9_9ACTN</name>
<evidence type="ECO:0000313" key="9">
    <source>
        <dbReference type="EMBL" id="GES17171.1"/>
    </source>
</evidence>
<evidence type="ECO:0000256" key="6">
    <source>
        <dbReference type="ARBA" id="ARBA00022840"/>
    </source>
</evidence>
<keyword evidence="3" id="KW-0813">Transport</keyword>
<dbReference type="InterPro" id="IPR003593">
    <property type="entry name" value="AAA+_ATPase"/>
</dbReference>
<dbReference type="RefSeq" id="WP_344315772.1">
    <property type="nucleotide sequence ID" value="NZ_BAAAHM010000001.1"/>
</dbReference>
<dbReference type="InterPro" id="IPR017871">
    <property type="entry name" value="ABC_transporter-like_CS"/>
</dbReference>
<dbReference type="GO" id="GO:0005886">
    <property type="term" value="C:plasma membrane"/>
    <property type="evidence" value="ECO:0007669"/>
    <property type="project" value="UniProtKB-SubCell"/>
</dbReference>
<dbReference type="AlphaFoldDB" id="A0A5M3XCC9"/>
<organism evidence="9 10">
    <name type="scientific">Acrocarpospora pleiomorpha</name>
    <dbReference type="NCBI Taxonomy" id="90975"/>
    <lineage>
        <taxon>Bacteria</taxon>
        <taxon>Bacillati</taxon>
        <taxon>Actinomycetota</taxon>
        <taxon>Actinomycetes</taxon>
        <taxon>Streptosporangiales</taxon>
        <taxon>Streptosporangiaceae</taxon>
        <taxon>Acrocarpospora</taxon>
    </lineage>
</organism>
<sequence>MSPMSMTIGSAQPALAVEGLTVHGPRGGRTVPIVDDIALRIAPGEAVAVVGESGSGKSVTARAVIGLLPPGLRGDGSVRVGGTSLADLSAQQLRDLRGSRMAMVMQDPFTTLNPLHRVRDIICATLRDAGGRRLSRANRRQEAVRRLAEVGIVDPAVADAYPFELSGGMRQRVGIAAAIAEEPLLLIADEPTTALDVTTQAEILALLNRLRTSRQMALLLITHDLRVAASVCDRVYVMYAGQVLEELSASRLLREARHPYTAKLTTADPPLDRRVETLPSIGGSVPSTGSRPIGCRFEPRCSWSTSACATHAIELTEFEPGHRVRCTRAGERLDLAHAEDLVAAPPVRPASGEAIIRVIKASRRYGHKLAVNAVDLEVFAGESVGIVGESGSGKTSIARMMIGLEPVTSGSVEVAGVDLAASKITRADWRRVRSTVQMAFQDPSSTLNPARSVGGTVREVLRASDVADPRARAEELLEMVGLDAAYARRRPRQLSGGERQRVAIARALARDPRVLLCDEVVSALDLSVQAHVLNLLNSLRRSLGISLVFITHDLAVVRQIADRVYVMKSGHVIEHGATEDVLTNPQHPYTRSLIDSVPGFVV</sequence>
<dbReference type="NCBIfam" id="NF007739">
    <property type="entry name" value="PRK10419.1"/>
    <property type="match status" value="2"/>
</dbReference>
<dbReference type="SUPFAM" id="SSF52540">
    <property type="entry name" value="P-loop containing nucleoside triphosphate hydrolases"/>
    <property type="match status" value="2"/>
</dbReference>
<dbReference type="PROSITE" id="PS00211">
    <property type="entry name" value="ABC_TRANSPORTER_1"/>
    <property type="match status" value="2"/>
</dbReference>
<dbReference type="Proteomes" id="UP000377595">
    <property type="component" value="Unassembled WGS sequence"/>
</dbReference>
<dbReference type="InterPro" id="IPR013563">
    <property type="entry name" value="Oligopep_ABC_C"/>
</dbReference>
<dbReference type="GO" id="GO:0016887">
    <property type="term" value="F:ATP hydrolysis activity"/>
    <property type="evidence" value="ECO:0007669"/>
    <property type="project" value="InterPro"/>
</dbReference>